<sequence length="131" mass="15084">MSENGQKFTPKEQEAIASFEEIINSRGPSGMEKQIAEARLHDLKKSKEPEPHKHKQCIQRESEERGGSEYNMFRNDEAFERYEMGGHQRDEPGNKWDNTAGKNYHSVRMNHKARGTAKQKAEETAAEDIHV</sequence>
<organism evidence="2 3">
    <name type="scientific">Cyclocybe aegerita</name>
    <name type="common">Black poplar mushroom</name>
    <name type="synonym">Agrocybe aegerita</name>
    <dbReference type="NCBI Taxonomy" id="1973307"/>
    <lineage>
        <taxon>Eukaryota</taxon>
        <taxon>Fungi</taxon>
        <taxon>Dikarya</taxon>
        <taxon>Basidiomycota</taxon>
        <taxon>Agaricomycotina</taxon>
        <taxon>Agaricomycetes</taxon>
        <taxon>Agaricomycetidae</taxon>
        <taxon>Agaricales</taxon>
        <taxon>Agaricineae</taxon>
        <taxon>Bolbitiaceae</taxon>
        <taxon>Cyclocybe</taxon>
    </lineage>
</organism>
<reference evidence="2 3" key="1">
    <citation type="submission" date="2020-01" db="EMBL/GenBank/DDBJ databases">
        <authorList>
            <person name="Gupta K D."/>
        </authorList>
    </citation>
    <scope>NUCLEOTIDE SEQUENCE [LARGE SCALE GENOMIC DNA]</scope>
</reference>
<gene>
    <name evidence="2" type="ORF">AAE3_LOCUS8428</name>
</gene>
<accession>A0A8S0WUU9</accession>
<feature type="region of interest" description="Disordered" evidence="1">
    <location>
        <begin position="108"/>
        <end position="131"/>
    </location>
</feature>
<feature type="compositionally biased region" description="Basic and acidic residues" evidence="1">
    <location>
        <begin position="37"/>
        <end position="51"/>
    </location>
</feature>
<protein>
    <submittedName>
        <fullName evidence="2">Uncharacterized protein</fullName>
    </submittedName>
</protein>
<feature type="region of interest" description="Disordered" evidence="1">
    <location>
        <begin position="37"/>
        <end position="74"/>
    </location>
</feature>
<keyword evidence="3" id="KW-1185">Reference proteome</keyword>
<feature type="compositionally biased region" description="Basic and acidic residues" evidence="1">
    <location>
        <begin position="119"/>
        <end position="131"/>
    </location>
</feature>
<name>A0A8S0WUU9_CYCAE</name>
<dbReference type="Proteomes" id="UP000467700">
    <property type="component" value="Unassembled WGS sequence"/>
</dbReference>
<feature type="compositionally biased region" description="Basic and acidic residues" evidence="1">
    <location>
        <begin position="58"/>
        <end position="67"/>
    </location>
</feature>
<comment type="caution">
    <text evidence="2">The sequence shown here is derived from an EMBL/GenBank/DDBJ whole genome shotgun (WGS) entry which is preliminary data.</text>
</comment>
<dbReference type="EMBL" id="CACVBS010000053">
    <property type="protein sequence ID" value="CAA7266196.1"/>
    <property type="molecule type" value="Genomic_DNA"/>
</dbReference>
<evidence type="ECO:0000313" key="3">
    <source>
        <dbReference type="Proteomes" id="UP000467700"/>
    </source>
</evidence>
<dbReference type="OrthoDB" id="3012858at2759"/>
<proteinExistence type="predicted"/>
<feature type="compositionally biased region" description="Basic residues" evidence="1">
    <location>
        <begin position="108"/>
        <end position="117"/>
    </location>
</feature>
<evidence type="ECO:0000313" key="2">
    <source>
        <dbReference type="EMBL" id="CAA7266196.1"/>
    </source>
</evidence>
<dbReference type="AlphaFoldDB" id="A0A8S0WUU9"/>
<evidence type="ECO:0000256" key="1">
    <source>
        <dbReference type="SAM" id="MobiDB-lite"/>
    </source>
</evidence>